<dbReference type="EMBL" id="LFYR01000585">
    <property type="protein sequence ID" value="KMZ73409.1"/>
    <property type="molecule type" value="Genomic_DNA"/>
</dbReference>
<feature type="region of interest" description="Disordered" evidence="9">
    <location>
        <begin position="91"/>
        <end position="110"/>
    </location>
</feature>
<evidence type="ECO:0000256" key="6">
    <source>
        <dbReference type="ARBA" id="ARBA00022786"/>
    </source>
</evidence>
<feature type="compositionally biased region" description="Basic and acidic residues" evidence="9">
    <location>
        <begin position="248"/>
        <end position="257"/>
    </location>
</feature>
<dbReference type="GO" id="GO:0061630">
    <property type="term" value="F:ubiquitin protein ligase activity"/>
    <property type="evidence" value="ECO:0000318"/>
    <property type="project" value="GO_Central"/>
</dbReference>
<feature type="compositionally biased region" description="Polar residues" evidence="9">
    <location>
        <begin position="1"/>
        <end position="13"/>
    </location>
</feature>
<dbReference type="PROSITE" id="PS50089">
    <property type="entry name" value="ZF_RING_2"/>
    <property type="match status" value="1"/>
</dbReference>
<gene>
    <name evidence="11" type="ORF">ZOSMA_14G01760</name>
</gene>
<keyword evidence="4" id="KW-0479">Metal-binding</keyword>
<evidence type="ECO:0000256" key="9">
    <source>
        <dbReference type="SAM" id="MobiDB-lite"/>
    </source>
</evidence>
<organism evidence="11 12">
    <name type="scientific">Zostera marina</name>
    <name type="common">Eelgrass</name>
    <dbReference type="NCBI Taxonomy" id="29655"/>
    <lineage>
        <taxon>Eukaryota</taxon>
        <taxon>Viridiplantae</taxon>
        <taxon>Streptophyta</taxon>
        <taxon>Embryophyta</taxon>
        <taxon>Tracheophyta</taxon>
        <taxon>Spermatophyta</taxon>
        <taxon>Magnoliopsida</taxon>
        <taxon>Liliopsida</taxon>
        <taxon>Zosteraceae</taxon>
        <taxon>Zostera</taxon>
    </lineage>
</organism>
<feature type="region of interest" description="Disordered" evidence="9">
    <location>
        <begin position="242"/>
        <end position="271"/>
    </location>
</feature>
<dbReference type="FunFam" id="3.30.40.10:FF:000022">
    <property type="entry name" value="E3 ubiquitin-protein ligase RING1-like"/>
    <property type="match status" value="1"/>
</dbReference>
<proteinExistence type="predicted"/>
<dbReference type="Gene3D" id="3.30.40.10">
    <property type="entry name" value="Zinc/RING finger domain, C3HC4 (zinc finger)"/>
    <property type="match status" value="1"/>
</dbReference>
<feature type="region of interest" description="Disordered" evidence="9">
    <location>
        <begin position="1"/>
        <end position="24"/>
    </location>
</feature>
<evidence type="ECO:0000256" key="8">
    <source>
        <dbReference type="PROSITE-ProRule" id="PRU00175"/>
    </source>
</evidence>
<keyword evidence="5 8" id="KW-0863">Zinc-finger</keyword>
<dbReference type="InterPro" id="IPR013083">
    <property type="entry name" value="Znf_RING/FYVE/PHD"/>
</dbReference>
<evidence type="ECO:0000256" key="4">
    <source>
        <dbReference type="ARBA" id="ARBA00022723"/>
    </source>
</evidence>
<dbReference type="EC" id="2.3.2.27" evidence="2"/>
<dbReference type="PANTHER" id="PTHR15710:SF217">
    <property type="entry name" value="E3 UBIQUITIN-PROTEIN LIGASE RDUF2"/>
    <property type="match status" value="1"/>
</dbReference>
<keyword evidence="12" id="KW-1185">Reference proteome</keyword>
<dbReference type="GO" id="GO:0008270">
    <property type="term" value="F:zinc ion binding"/>
    <property type="evidence" value="ECO:0007669"/>
    <property type="project" value="UniProtKB-KW"/>
</dbReference>
<dbReference type="GO" id="GO:0005737">
    <property type="term" value="C:cytoplasm"/>
    <property type="evidence" value="ECO:0000318"/>
    <property type="project" value="GO_Central"/>
</dbReference>
<dbReference type="SUPFAM" id="SSF57850">
    <property type="entry name" value="RING/U-box"/>
    <property type="match status" value="1"/>
</dbReference>
<keyword evidence="7" id="KW-0862">Zinc</keyword>
<dbReference type="SMART" id="SM00184">
    <property type="entry name" value="RING"/>
    <property type="match status" value="1"/>
</dbReference>
<keyword evidence="6" id="KW-0833">Ubl conjugation pathway</keyword>
<dbReference type="AlphaFoldDB" id="A0A0K9PWV4"/>
<protein>
    <recommendedName>
        <fullName evidence="2">RING-type E3 ubiquitin transferase</fullName>
        <ecNumber evidence="2">2.3.2.27</ecNumber>
    </recommendedName>
</protein>
<name>A0A0K9PWV4_ZOSMR</name>
<dbReference type="InterPro" id="IPR001841">
    <property type="entry name" value="Znf_RING"/>
</dbReference>
<evidence type="ECO:0000256" key="3">
    <source>
        <dbReference type="ARBA" id="ARBA00022679"/>
    </source>
</evidence>
<dbReference type="Proteomes" id="UP000036987">
    <property type="component" value="Unassembled WGS sequence"/>
</dbReference>
<dbReference type="OMA" id="CYECEST"/>
<evidence type="ECO:0000259" key="10">
    <source>
        <dbReference type="PROSITE" id="PS50089"/>
    </source>
</evidence>
<evidence type="ECO:0000313" key="12">
    <source>
        <dbReference type="Proteomes" id="UP000036987"/>
    </source>
</evidence>
<accession>A0A0K9PWV4</accession>
<dbReference type="InterPro" id="IPR039525">
    <property type="entry name" value="RNF126-like_zinc-ribbon"/>
</dbReference>
<dbReference type="Pfam" id="PF14369">
    <property type="entry name" value="Zn_ribbon_19"/>
    <property type="match status" value="1"/>
</dbReference>
<feature type="region of interest" description="Disordered" evidence="9">
    <location>
        <begin position="315"/>
        <end position="337"/>
    </location>
</feature>
<dbReference type="Pfam" id="PF13639">
    <property type="entry name" value="zf-RING_2"/>
    <property type="match status" value="1"/>
</dbReference>
<sequence>MMPSSSDGSPTNRSRSRPRHPSQYDEFAGETAVTCFPFWCHQCRSTVELSSPIPPLVCPTCNGEFLEELDLNPNPSPFPSPPYGGLRLNPSPFYFSQPGEGEDEHDHEREENVRRFLDLPGSFPPNLRRNHNFIEHRGHNYHEVFERLMQHIDTTEVDFNNVRGPFPASKASINAIPTIQITESFLAADPNSSCAVCKEEFVLGSEVKKLPCNHIYHGDCIIPWLTQHNSCPVCRFQLPTSSSGSNIDARDQHHQQEEGPSPSLHAVTSSRSRRRLNLRVLRNSTDADMVEALNMGGMLANIARRNRVPIPVRSGSGGGVSPTQMAEAHAGGSVGPANSLETVSSVWRDGNGGVAGTSAVERADEETDVVMSTYRRGFHD</sequence>
<dbReference type="GO" id="GO:0016567">
    <property type="term" value="P:protein ubiquitination"/>
    <property type="evidence" value="ECO:0000318"/>
    <property type="project" value="GO_Central"/>
</dbReference>
<dbReference type="OrthoDB" id="8062037at2759"/>
<evidence type="ECO:0000256" key="2">
    <source>
        <dbReference type="ARBA" id="ARBA00012483"/>
    </source>
</evidence>
<keyword evidence="3" id="KW-0808">Transferase</keyword>
<comment type="catalytic activity">
    <reaction evidence="1">
        <text>S-ubiquitinyl-[E2 ubiquitin-conjugating enzyme]-L-cysteine + [acceptor protein]-L-lysine = [E2 ubiquitin-conjugating enzyme]-L-cysteine + N(6)-ubiquitinyl-[acceptor protein]-L-lysine.</text>
        <dbReference type="EC" id="2.3.2.27"/>
    </reaction>
</comment>
<reference evidence="12" key="1">
    <citation type="journal article" date="2016" name="Nature">
        <title>The genome of the seagrass Zostera marina reveals angiosperm adaptation to the sea.</title>
        <authorList>
            <person name="Olsen J.L."/>
            <person name="Rouze P."/>
            <person name="Verhelst B."/>
            <person name="Lin Y.-C."/>
            <person name="Bayer T."/>
            <person name="Collen J."/>
            <person name="Dattolo E."/>
            <person name="De Paoli E."/>
            <person name="Dittami S."/>
            <person name="Maumus F."/>
            <person name="Michel G."/>
            <person name="Kersting A."/>
            <person name="Lauritano C."/>
            <person name="Lohaus R."/>
            <person name="Toepel M."/>
            <person name="Tonon T."/>
            <person name="Vanneste K."/>
            <person name="Amirebrahimi M."/>
            <person name="Brakel J."/>
            <person name="Bostroem C."/>
            <person name="Chovatia M."/>
            <person name="Grimwood J."/>
            <person name="Jenkins J.W."/>
            <person name="Jueterbock A."/>
            <person name="Mraz A."/>
            <person name="Stam W.T."/>
            <person name="Tice H."/>
            <person name="Bornberg-Bauer E."/>
            <person name="Green P.J."/>
            <person name="Pearson G.A."/>
            <person name="Procaccini G."/>
            <person name="Duarte C.M."/>
            <person name="Schmutz J."/>
            <person name="Reusch T.B.H."/>
            <person name="Van de Peer Y."/>
        </authorList>
    </citation>
    <scope>NUCLEOTIDE SEQUENCE [LARGE SCALE GENOMIC DNA]</scope>
    <source>
        <strain evidence="12">cv. Finnish</strain>
    </source>
</reference>
<evidence type="ECO:0000313" key="11">
    <source>
        <dbReference type="EMBL" id="KMZ73409.1"/>
    </source>
</evidence>
<feature type="domain" description="RING-type" evidence="10">
    <location>
        <begin position="194"/>
        <end position="235"/>
    </location>
</feature>
<dbReference type="CDD" id="cd16667">
    <property type="entry name" value="RING-H2_RNF126-like"/>
    <property type="match status" value="1"/>
</dbReference>
<comment type="caution">
    <text evidence="11">The sequence shown here is derived from an EMBL/GenBank/DDBJ whole genome shotgun (WGS) entry which is preliminary data.</text>
</comment>
<dbReference type="PANTHER" id="PTHR15710">
    <property type="entry name" value="E3 UBIQUITIN-PROTEIN LIGASE PRAJA"/>
    <property type="match status" value="1"/>
</dbReference>
<evidence type="ECO:0000256" key="1">
    <source>
        <dbReference type="ARBA" id="ARBA00000900"/>
    </source>
</evidence>
<evidence type="ECO:0000256" key="5">
    <source>
        <dbReference type="ARBA" id="ARBA00022771"/>
    </source>
</evidence>
<dbReference type="STRING" id="29655.A0A0K9PWV4"/>
<evidence type="ECO:0000256" key="7">
    <source>
        <dbReference type="ARBA" id="ARBA00022833"/>
    </source>
</evidence>